<protein>
    <submittedName>
        <fullName evidence="1">Uncharacterized protein</fullName>
    </submittedName>
</protein>
<proteinExistence type="predicted"/>
<dbReference type="Proteomes" id="UP000004994">
    <property type="component" value="Chromosome 1"/>
</dbReference>
<dbReference type="AlphaFoldDB" id="A0A3Q7EE57"/>
<dbReference type="EnsemblPlants" id="Solyc01g057030.1.1">
    <property type="protein sequence ID" value="Solyc01g057030.1.1.1"/>
    <property type="gene ID" value="Solyc01g057030.1"/>
</dbReference>
<dbReference type="InParanoid" id="A0A3Q7EE57"/>
<evidence type="ECO:0000313" key="1">
    <source>
        <dbReference type="EnsemblPlants" id="Solyc01g057030.1.1.1"/>
    </source>
</evidence>
<sequence>MPGGAGQNGLHIRGQEAAFAEVKQPSGCVCEGRAAFRKARIRRIPYIDRWCPVPSWSRLQGPHRVCWGP</sequence>
<dbReference type="PaxDb" id="4081-Solyc01g057030.1.1"/>
<name>A0A3Q7EE57_SOLLC</name>
<reference evidence="1" key="1">
    <citation type="journal article" date="2012" name="Nature">
        <title>The tomato genome sequence provides insights into fleshy fruit evolution.</title>
        <authorList>
            <consortium name="Tomato Genome Consortium"/>
        </authorList>
    </citation>
    <scope>NUCLEOTIDE SEQUENCE [LARGE SCALE GENOMIC DNA]</scope>
    <source>
        <strain evidence="1">cv. Heinz 1706</strain>
    </source>
</reference>
<evidence type="ECO:0000313" key="2">
    <source>
        <dbReference type="Proteomes" id="UP000004994"/>
    </source>
</evidence>
<keyword evidence="2" id="KW-1185">Reference proteome</keyword>
<dbReference type="Gramene" id="Solyc01g057030.1.1">
    <property type="protein sequence ID" value="Solyc01g057030.1.1.1"/>
    <property type="gene ID" value="Solyc01g057030.1"/>
</dbReference>
<reference evidence="1" key="2">
    <citation type="submission" date="2019-01" db="UniProtKB">
        <authorList>
            <consortium name="EnsemblPlants"/>
        </authorList>
    </citation>
    <scope>IDENTIFICATION</scope>
    <source>
        <strain evidence="1">cv. Heinz 1706</strain>
    </source>
</reference>
<organism evidence="1">
    <name type="scientific">Solanum lycopersicum</name>
    <name type="common">Tomato</name>
    <name type="synonym">Lycopersicon esculentum</name>
    <dbReference type="NCBI Taxonomy" id="4081"/>
    <lineage>
        <taxon>Eukaryota</taxon>
        <taxon>Viridiplantae</taxon>
        <taxon>Streptophyta</taxon>
        <taxon>Embryophyta</taxon>
        <taxon>Tracheophyta</taxon>
        <taxon>Spermatophyta</taxon>
        <taxon>Magnoliopsida</taxon>
        <taxon>eudicotyledons</taxon>
        <taxon>Gunneridae</taxon>
        <taxon>Pentapetalae</taxon>
        <taxon>asterids</taxon>
        <taxon>lamiids</taxon>
        <taxon>Solanales</taxon>
        <taxon>Solanaceae</taxon>
        <taxon>Solanoideae</taxon>
        <taxon>Solaneae</taxon>
        <taxon>Solanum</taxon>
        <taxon>Solanum subgen. Lycopersicon</taxon>
    </lineage>
</organism>
<accession>A0A3Q7EE57</accession>